<evidence type="ECO:0000259" key="6">
    <source>
        <dbReference type="Pfam" id="PF00551"/>
    </source>
</evidence>
<gene>
    <name evidence="5" type="primary">fmt</name>
    <name evidence="8" type="ORF">SAMN02194393_04673</name>
</gene>
<feature type="domain" description="Formyl transferase C-terminal" evidence="7">
    <location>
        <begin position="204"/>
        <end position="301"/>
    </location>
</feature>
<organism evidence="8 9">
    <name type="scientific">Maledivibacter halophilus</name>
    <dbReference type="NCBI Taxonomy" id="36842"/>
    <lineage>
        <taxon>Bacteria</taxon>
        <taxon>Bacillati</taxon>
        <taxon>Bacillota</taxon>
        <taxon>Clostridia</taxon>
        <taxon>Peptostreptococcales</taxon>
        <taxon>Caminicellaceae</taxon>
        <taxon>Maledivibacter</taxon>
    </lineage>
</organism>
<reference evidence="9" key="1">
    <citation type="submission" date="2017-02" db="EMBL/GenBank/DDBJ databases">
        <authorList>
            <person name="Varghese N."/>
            <person name="Submissions S."/>
        </authorList>
    </citation>
    <scope>NUCLEOTIDE SEQUENCE [LARGE SCALE GENOMIC DNA]</scope>
    <source>
        <strain evidence="9">M1</strain>
    </source>
</reference>
<dbReference type="STRING" id="36842.SAMN02194393_04673"/>
<feature type="binding site" evidence="5">
    <location>
        <begin position="109"/>
        <end position="112"/>
    </location>
    <ligand>
        <name>(6S)-5,6,7,8-tetrahydrofolate</name>
        <dbReference type="ChEBI" id="CHEBI:57453"/>
    </ligand>
</feature>
<dbReference type="EMBL" id="FUZT01000015">
    <property type="protein sequence ID" value="SKC87233.1"/>
    <property type="molecule type" value="Genomic_DNA"/>
</dbReference>
<comment type="function">
    <text evidence="5">Attaches a formyl group to the free amino group of methionyl-tRNA(fMet). The formyl group appears to play a dual role in the initiator identity of N-formylmethionyl-tRNA by promoting its recognition by IF2 and preventing the misappropriation of this tRNA by the elongation apparatus.</text>
</comment>
<dbReference type="Gene3D" id="3.40.50.12230">
    <property type="match status" value="1"/>
</dbReference>
<dbReference type="GO" id="GO:0005829">
    <property type="term" value="C:cytosol"/>
    <property type="evidence" value="ECO:0007669"/>
    <property type="project" value="TreeGrafter"/>
</dbReference>
<feature type="domain" description="Formyl transferase N-terminal" evidence="6">
    <location>
        <begin position="1"/>
        <end position="179"/>
    </location>
</feature>
<comment type="similarity">
    <text evidence="1 5">Belongs to the Fmt family.</text>
</comment>
<dbReference type="AlphaFoldDB" id="A0A1T5MGP0"/>
<evidence type="ECO:0000256" key="1">
    <source>
        <dbReference type="ARBA" id="ARBA00010699"/>
    </source>
</evidence>
<keyword evidence="9" id="KW-1185">Reference proteome</keyword>
<evidence type="ECO:0000259" key="7">
    <source>
        <dbReference type="Pfam" id="PF02911"/>
    </source>
</evidence>
<dbReference type="Pfam" id="PF02911">
    <property type="entry name" value="Formyl_trans_C"/>
    <property type="match status" value="1"/>
</dbReference>
<dbReference type="Pfam" id="PF00551">
    <property type="entry name" value="Formyl_trans_N"/>
    <property type="match status" value="1"/>
</dbReference>
<dbReference type="SUPFAM" id="SSF50486">
    <property type="entry name" value="FMT C-terminal domain-like"/>
    <property type="match status" value="1"/>
</dbReference>
<evidence type="ECO:0000313" key="9">
    <source>
        <dbReference type="Proteomes" id="UP000190285"/>
    </source>
</evidence>
<dbReference type="CDD" id="cd08646">
    <property type="entry name" value="FMT_core_Met-tRNA-FMT_N"/>
    <property type="match status" value="1"/>
</dbReference>
<dbReference type="GO" id="GO:0004479">
    <property type="term" value="F:methionyl-tRNA formyltransferase activity"/>
    <property type="evidence" value="ECO:0007669"/>
    <property type="project" value="UniProtKB-UniRule"/>
</dbReference>
<sequence>MKILFMGTPDFAVPCLEALIKNNYDVVSVVTQPDRPKGRGKKVLPSSVKAKAIEHGINVFQPKKIKEKENIDIISNMDFDCIVVVAYGQILPKEILEMPDKGCINVHASLLPKYRGAAPINWAIVNGEKKTGITTMYMDEGLDTGDMILKEEVNLNENMTAGQLHDILCQVGADLLIETLKLIEINKAPRIPQNDYESSYASMLDKKTGLINWENSGKSICDLVRGLNPWPVAYTIYKNEKMKIWKCSFLKEKEVDDTYGKIIKVDREGIFIAAGDGIVIIEEIQLPNSRKMTVDEYIRGNNIETGILLGE</sequence>
<dbReference type="PROSITE" id="PS00373">
    <property type="entry name" value="GART"/>
    <property type="match status" value="1"/>
</dbReference>
<dbReference type="InterPro" id="IPR002376">
    <property type="entry name" value="Formyl_transf_N"/>
</dbReference>
<dbReference type="SUPFAM" id="SSF53328">
    <property type="entry name" value="Formyltransferase"/>
    <property type="match status" value="1"/>
</dbReference>
<evidence type="ECO:0000256" key="2">
    <source>
        <dbReference type="ARBA" id="ARBA00012261"/>
    </source>
</evidence>
<dbReference type="EC" id="2.1.2.9" evidence="2 5"/>
<dbReference type="NCBIfam" id="TIGR00460">
    <property type="entry name" value="fmt"/>
    <property type="match status" value="1"/>
</dbReference>
<dbReference type="OrthoDB" id="9802815at2"/>
<dbReference type="InterPro" id="IPR005794">
    <property type="entry name" value="Fmt"/>
</dbReference>
<evidence type="ECO:0000313" key="8">
    <source>
        <dbReference type="EMBL" id="SKC87233.1"/>
    </source>
</evidence>
<dbReference type="PANTHER" id="PTHR11138:SF5">
    <property type="entry name" value="METHIONYL-TRNA FORMYLTRANSFERASE, MITOCHONDRIAL"/>
    <property type="match status" value="1"/>
</dbReference>
<name>A0A1T5MGP0_9FIRM</name>
<evidence type="ECO:0000256" key="4">
    <source>
        <dbReference type="ARBA" id="ARBA00022917"/>
    </source>
</evidence>
<dbReference type="InterPro" id="IPR005793">
    <property type="entry name" value="Formyl_trans_C"/>
</dbReference>
<dbReference type="Proteomes" id="UP000190285">
    <property type="component" value="Unassembled WGS sequence"/>
</dbReference>
<dbReference type="FunFam" id="3.40.50.12230:FF:000001">
    <property type="entry name" value="Methionyl-tRNA formyltransferase"/>
    <property type="match status" value="1"/>
</dbReference>
<proteinExistence type="inferred from homology"/>
<dbReference type="InterPro" id="IPR044135">
    <property type="entry name" value="Met-tRNA-FMT_C"/>
</dbReference>
<protein>
    <recommendedName>
        <fullName evidence="2 5">Methionyl-tRNA formyltransferase</fullName>
        <ecNumber evidence="2 5">2.1.2.9</ecNumber>
    </recommendedName>
</protein>
<comment type="catalytic activity">
    <reaction evidence="5">
        <text>L-methionyl-tRNA(fMet) + (6R)-10-formyltetrahydrofolate = N-formyl-L-methionyl-tRNA(fMet) + (6S)-5,6,7,8-tetrahydrofolate + H(+)</text>
        <dbReference type="Rhea" id="RHEA:24380"/>
        <dbReference type="Rhea" id="RHEA-COMP:9952"/>
        <dbReference type="Rhea" id="RHEA-COMP:9953"/>
        <dbReference type="ChEBI" id="CHEBI:15378"/>
        <dbReference type="ChEBI" id="CHEBI:57453"/>
        <dbReference type="ChEBI" id="CHEBI:78530"/>
        <dbReference type="ChEBI" id="CHEBI:78844"/>
        <dbReference type="ChEBI" id="CHEBI:195366"/>
        <dbReference type="EC" id="2.1.2.9"/>
    </reaction>
</comment>
<dbReference type="InterPro" id="IPR041711">
    <property type="entry name" value="Met-tRNA-FMT_N"/>
</dbReference>
<keyword evidence="4 5" id="KW-0648">Protein biosynthesis</keyword>
<dbReference type="InterPro" id="IPR011034">
    <property type="entry name" value="Formyl_transferase-like_C_sf"/>
</dbReference>
<dbReference type="HAMAP" id="MF_00182">
    <property type="entry name" value="Formyl_trans"/>
    <property type="match status" value="1"/>
</dbReference>
<dbReference type="PANTHER" id="PTHR11138">
    <property type="entry name" value="METHIONYL-TRNA FORMYLTRANSFERASE"/>
    <property type="match status" value="1"/>
</dbReference>
<evidence type="ECO:0000256" key="3">
    <source>
        <dbReference type="ARBA" id="ARBA00022679"/>
    </source>
</evidence>
<accession>A0A1T5MGP0</accession>
<evidence type="ECO:0000256" key="5">
    <source>
        <dbReference type="HAMAP-Rule" id="MF_00182"/>
    </source>
</evidence>
<dbReference type="InterPro" id="IPR001555">
    <property type="entry name" value="GART_AS"/>
</dbReference>
<dbReference type="InterPro" id="IPR036477">
    <property type="entry name" value="Formyl_transf_N_sf"/>
</dbReference>
<keyword evidence="3 5" id="KW-0808">Transferase</keyword>
<dbReference type="CDD" id="cd08704">
    <property type="entry name" value="Met_tRNA_FMT_C"/>
    <property type="match status" value="1"/>
</dbReference>
<dbReference type="RefSeq" id="WP_079495119.1">
    <property type="nucleotide sequence ID" value="NZ_FUZT01000015.1"/>
</dbReference>